<organism evidence="6 7">
    <name type="scientific">Pristionchus mayeri</name>
    <dbReference type="NCBI Taxonomy" id="1317129"/>
    <lineage>
        <taxon>Eukaryota</taxon>
        <taxon>Metazoa</taxon>
        <taxon>Ecdysozoa</taxon>
        <taxon>Nematoda</taxon>
        <taxon>Chromadorea</taxon>
        <taxon>Rhabditida</taxon>
        <taxon>Rhabditina</taxon>
        <taxon>Diplogasteromorpha</taxon>
        <taxon>Diplogasteroidea</taxon>
        <taxon>Neodiplogasteridae</taxon>
        <taxon>Pristionchus</taxon>
    </lineage>
</organism>
<dbReference type="InterPro" id="IPR036034">
    <property type="entry name" value="PDZ_sf"/>
</dbReference>
<protein>
    <recommendedName>
        <fullName evidence="5">PDZ domain-containing protein</fullName>
    </recommendedName>
</protein>
<dbReference type="GO" id="GO:0072659">
    <property type="term" value="P:protein localization to plasma membrane"/>
    <property type="evidence" value="ECO:0007669"/>
    <property type="project" value="TreeGrafter"/>
</dbReference>
<dbReference type="PROSITE" id="PS50106">
    <property type="entry name" value="PDZ"/>
    <property type="match status" value="1"/>
</dbReference>
<accession>A0AAN5C9L9</accession>
<feature type="region of interest" description="Disordered" evidence="4">
    <location>
        <begin position="214"/>
        <end position="269"/>
    </location>
</feature>
<feature type="compositionally biased region" description="Low complexity" evidence="4">
    <location>
        <begin position="48"/>
        <end position="59"/>
    </location>
</feature>
<evidence type="ECO:0000256" key="3">
    <source>
        <dbReference type="ARBA" id="ARBA00022737"/>
    </source>
</evidence>
<dbReference type="Gene3D" id="2.30.42.10">
    <property type="match status" value="1"/>
</dbReference>
<dbReference type="InterPro" id="IPR001478">
    <property type="entry name" value="PDZ"/>
</dbReference>
<keyword evidence="7" id="KW-1185">Reference proteome</keyword>
<evidence type="ECO:0000256" key="2">
    <source>
        <dbReference type="ARBA" id="ARBA00022475"/>
    </source>
</evidence>
<dbReference type="InterPro" id="IPR041489">
    <property type="entry name" value="PDZ_6"/>
</dbReference>
<dbReference type="GO" id="GO:0016324">
    <property type="term" value="C:apical plasma membrane"/>
    <property type="evidence" value="ECO:0007669"/>
    <property type="project" value="TreeGrafter"/>
</dbReference>
<dbReference type="Pfam" id="PF17820">
    <property type="entry name" value="PDZ_6"/>
    <property type="match status" value="1"/>
</dbReference>
<comment type="subcellular location">
    <subcellularLocation>
        <location evidence="1">Cell membrane</location>
    </subcellularLocation>
</comment>
<proteinExistence type="predicted"/>
<feature type="compositionally biased region" description="Basic and acidic residues" evidence="4">
    <location>
        <begin position="217"/>
        <end position="263"/>
    </location>
</feature>
<dbReference type="GO" id="GO:0043495">
    <property type="term" value="F:protein-membrane adaptor activity"/>
    <property type="evidence" value="ECO:0007669"/>
    <property type="project" value="TreeGrafter"/>
</dbReference>
<feature type="compositionally biased region" description="Polar residues" evidence="4">
    <location>
        <begin position="22"/>
        <end position="31"/>
    </location>
</feature>
<dbReference type="AlphaFoldDB" id="A0AAN5C9L9"/>
<feature type="compositionally biased region" description="Basic and acidic residues" evidence="4">
    <location>
        <begin position="63"/>
        <end position="76"/>
    </location>
</feature>
<sequence length="269" mass="28601">ASVPIRPQPQPRRSPVALLSPDSPSRATPMATSTLLFPVHPVPSAARSSVLQQQQPLSSRTTSCRESKEAVAGRNRDSVDRLLGSLQLDIPSGASSSGVSSKISPGAASACSLSSYDGCSSLEHGQSTAGGAPVNPLSMAPPIVIRKGPFGFGFTIKSVRVYLGEHSDYYTIEHIVSSVDERGPAFEAGLRCEDMITSVNAQPVHNMTHPQLMNAEQRMRNRTEGDSSGRDGNSRGRAEKECGKAGKDTEAAKVSEEETAVREEIEETQ</sequence>
<dbReference type="SMART" id="SM00228">
    <property type="entry name" value="PDZ"/>
    <property type="match status" value="1"/>
</dbReference>
<evidence type="ECO:0000313" key="7">
    <source>
        <dbReference type="Proteomes" id="UP001328107"/>
    </source>
</evidence>
<dbReference type="EMBL" id="BTRK01000002">
    <property type="protein sequence ID" value="GMR34922.1"/>
    <property type="molecule type" value="Genomic_DNA"/>
</dbReference>
<evidence type="ECO:0000313" key="6">
    <source>
        <dbReference type="EMBL" id="GMR34922.1"/>
    </source>
</evidence>
<keyword evidence="3" id="KW-0677">Repeat</keyword>
<evidence type="ECO:0000256" key="4">
    <source>
        <dbReference type="SAM" id="MobiDB-lite"/>
    </source>
</evidence>
<feature type="compositionally biased region" description="Pro residues" evidence="4">
    <location>
        <begin position="1"/>
        <end position="12"/>
    </location>
</feature>
<keyword evidence="2" id="KW-0472">Membrane</keyword>
<reference evidence="7" key="1">
    <citation type="submission" date="2022-10" db="EMBL/GenBank/DDBJ databases">
        <title>Genome assembly of Pristionchus species.</title>
        <authorList>
            <person name="Yoshida K."/>
            <person name="Sommer R.J."/>
        </authorList>
    </citation>
    <scope>NUCLEOTIDE SEQUENCE [LARGE SCALE GENOMIC DNA]</scope>
    <source>
        <strain evidence="7">RS5460</strain>
    </source>
</reference>
<dbReference type="PANTHER" id="PTHR14191">
    <property type="entry name" value="PDZ DOMAIN CONTAINING PROTEIN"/>
    <property type="match status" value="1"/>
</dbReference>
<evidence type="ECO:0000256" key="1">
    <source>
        <dbReference type="ARBA" id="ARBA00004236"/>
    </source>
</evidence>
<evidence type="ECO:0000259" key="5">
    <source>
        <dbReference type="PROSITE" id="PS50106"/>
    </source>
</evidence>
<dbReference type="SUPFAM" id="SSF50156">
    <property type="entry name" value="PDZ domain-like"/>
    <property type="match status" value="1"/>
</dbReference>
<feature type="non-terminal residue" evidence="6">
    <location>
        <position position="1"/>
    </location>
</feature>
<name>A0AAN5C9L9_9BILA</name>
<dbReference type="PANTHER" id="PTHR14191:SF27">
    <property type="entry name" value="MICROTUBULE ASSOCIATED SERINE_THREONINE KINASE FAMILY MEMBER 4"/>
    <property type="match status" value="1"/>
</dbReference>
<dbReference type="InterPro" id="IPR051067">
    <property type="entry name" value="NHER"/>
</dbReference>
<feature type="region of interest" description="Disordered" evidence="4">
    <location>
        <begin position="44"/>
        <end position="76"/>
    </location>
</feature>
<dbReference type="Proteomes" id="UP001328107">
    <property type="component" value="Unassembled WGS sequence"/>
</dbReference>
<feature type="region of interest" description="Disordered" evidence="4">
    <location>
        <begin position="1"/>
        <end position="31"/>
    </location>
</feature>
<dbReference type="GO" id="GO:0005102">
    <property type="term" value="F:signaling receptor binding"/>
    <property type="evidence" value="ECO:0007669"/>
    <property type="project" value="TreeGrafter"/>
</dbReference>
<keyword evidence="2" id="KW-1003">Cell membrane</keyword>
<feature type="domain" description="PDZ" evidence="5">
    <location>
        <begin position="142"/>
        <end position="215"/>
    </location>
</feature>
<gene>
    <name evidence="6" type="ORF">PMAYCL1PPCAC_05117</name>
</gene>
<comment type="caution">
    <text evidence="6">The sequence shown here is derived from an EMBL/GenBank/DDBJ whole genome shotgun (WGS) entry which is preliminary data.</text>
</comment>